<dbReference type="GeneID" id="94354543"/>
<dbReference type="RefSeq" id="WP_081273685.1">
    <property type="nucleotide sequence ID" value="NZ_CADIKW010000001.1"/>
</dbReference>
<gene>
    <name evidence="3" type="ORF">LMG26841_00996</name>
</gene>
<reference evidence="3 4" key="1">
    <citation type="submission" date="2020-04" db="EMBL/GenBank/DDBJ databases">
        <authorList>
            <person name="De Canck E."/>
        </authorList>
    </citation>
    <scope>NUCLEOTIDE SEQUENCE [LARGE SCALE GENOMIC DNA]</scope>
    <source>
        <strain evidence="3 4">LMG 26841</strain>
    </source>
</reference>
<protein>
    <recommendedName>
        <fullName evidence="2">SMP-30/Gluconolactonase/LRE-like region domain-containing protein</fullName>
    </recommendedName>
</protein>
<dbReference type="AlphaFoldDB" id="A0A6S7C4W2"/>
<dbReference type="InterPro" id="IPR011042">
    <property type="entry name" value="6-blade_b-propeller_TolB-like"/>
</dbReference>
<name>A0A6S7C4W2_9BURK</name>
<evidence type="ECO:0000313" key="3">
    <source>
        <dbReference type="EMBL" id="CAB3831658.1"/>
    </source>
</evidence>
<dbReference type="Proteomes" id="UP000494272">
    <property type="component" value="Unassembled WGS sequence"/>
</dbReference>
<dbReference type="InterPro" id="IPR051262">
    <property type="entry name" value="SMP-30/CGR1_Lactonase"/>
</dbReference>
<dbReference type="EMBL" id="CADIKW010000001">
    <property type="protein sequence ID" value="CAB3831658.1"/>
    <property type="molecule type" value="Genomic_DNA"/>
</dbReference>
<dbReference type="Pfam" id="PF08450">
    <property type="entry name" value="SGL"/>
    <property type="match status" value="1"/>
</dbReference>
<dbReference type="SUPFAM" id="SSF63829">
    <property type="entry name" value="Calcium-dependent phosphotriesterase"/>
    <property type="match status" value="1"/>
</dbReference>
<sequence>MSRLLTSLLLAATLASSACAESTAINVVADGLGFPEGTILVNQTLYFVDYQASTVNKLDATGHKVVAALPGCGANGLAAANGTLWVACYDGGVIENISLDGKRLGAVRQARSGERFNRPNDLIANRRGDLYFTASGERPGEGKVFFLPKASDVAEEVASGLDNANGIALAADEQTLYVGESGTDSILQYQTAGDGTLTHPRVFARLDALAPPSSKGRHTPDGVRIGPDGLMYVALYNGGGYWVLDRTGALLQVRDIPGEHHSNLAVATEPPDIYVTALSGSIGRIYRLARGDSRY</sequence>
<evidence type="ECO:0000259" key="2">
    <source>
        <dbReference type="Pfam" id="PF08450"/>
    </source>
</evidence>
<evidence type="ECO:0000313" key="4">
    <source>
        <dbReference type="Proteomes" id="UP000494272"/>
    </source>
</evidence>
<organism evidence="3 4">
    <name type="scientific">Achromobacter dolens</name>
    <dbReference type="NCBI Taxonomy" id="1287738"/>
    <lineage>
        <taxon>Bacteria</taxon>
        <taxon>Pseudomonadati</taxon>
        <taxon>Pseudomonadota</taxon>
        <taxon>Betaproteobacteria</taxon>
        <taxon>Burkholderiales</taxon>
        <taxon>Alcaligenaceae</taxon>
        <taxon>Achromobacter</taxon>
    </lineage>
</organism>
<feature type="chain" id="PRO_5028876482" description="SMP-30/Gluconolactonase/LRE-like region domain-containing protein" evidence="1">
    <location>
        <begin position="21"/>
        <end position="295"/>
    </location>
</feature>
<feature type="domain" description="SMP-30/Gluconolactonase/LRE-like region" evidence="2">
    <location>
        <begin position="34"/>
        <end position="277"/>
    </location>
</feature>
<dbReference type="PROSITE" id="PS51257">
    <property type="entry name" value="PROKAR_LIPOPROTEIN"/>
    <property type="match status" value="1"/>
</dbReference>
<dbReference type="Gene3D" id="2.120.10.30">
    <property type="entry name" value="TolB, C-terminal domain"/>
    <property type="match status" value="1"/>
</dbReference>
<dbReference type="PANTHER" id="PTHR47572:SF5">
    <property type="entry name" value="BLR2277 PROTEIN"/>
    <property type="match status" value="1"/>
</dbReference>
<feature type="signal peptide" evidence="1">
    <location>
        <begin position="1"/>
        <end position="20"/>
    </location>
</feature>
<accession>A0A6S7C4W2</accession>
<dbReference type="PANTHER" id="PTHR47572">
    <property type="entry name" value="LIPOPROTEIN-RELATED"/>
    <property type="match status" value="1"/>
</dbReference>
<keyword evidence="4" id="KW-1185">Reference proteome</keyword>
<proteinExistence type="predicted"/>
<dbReference type="InterPro" id="IPR013658">
    <property type="entry name" value="SGL"/>
</dbReference>
<keyword evidence="1" id="KW-0732">Signal</keyword>
<evidence type="ECO:0000256" key="1">
    <source>
        <dbReference type="SAM" id="SignalP"/>
    </source>
</evidence>